<feature type="region of interest" description="Disordered" evidence="2">
    <location>
        <begin position="1"/>
        <end position="52"/>
    </location>
</feature>
<evidence type="ECO:0000313" key="5">
    <source>
        <dbReference type="Proteomes" id="UP001209570"/>
    </source>
</evidence>
<comment type="similarity">
    <text evidence="1">Belongs to the TUB family.</text>
</comment>
<feature type="region of interest" description="Disordered" evidence="2">
    <location>
        <begin position="110"/>
        <end position="129"/>
    </location>
</feature>
<dbReference type="Gene3D" id="3.20.90.10">
    <property type="entry name" value="Tubby Protein, Chain A"/>
    <property type="match status" value="1"/>
</dbReference>
<feature type="compositionally biased region" description="Low complexity" evidence="2">
    <location>
        <begin position="22"/>
        <end position="31"/>
    </location>
</feature>
<gene>
    <name evidence="4" type="ORF">P43SY_007776</name>
</gene>
<sequence>MDSGDVDLVSPRLDEAKKTTRPPSAALKAPPSADPKPVKREPPASKPTPAHATRAVAAVDILGDGSPNLDDAIASAPASATAMEKAPVTVKLSHSTAPPQSTLMRAGTLSAGMHSSSTNPTPKPMAAPKKSTLEVLNEATGSVSRGTARSGPSASIIDESDVKRSAVLNDVDRPTTSAPTVSRAVPISGSFRPNVPDEEVVLVKKQEVKHVAESHSEAKGAKHVIDLEDSIDDVEEIPFLEDANPAEPKKDTRRQTLIAHDDDPVIMIESKAYTAPARSKAAEAKSASDSSNNDEKNGDDDDDALLAKAGAKGVEKEDVYDELRKLKRAGTMEADARDPEGVSSSSSSPSPTSHEARRTRDAGDYGDDDPRDSSDHGQNSSSSSSRERRERRRERRRGKHDDEPKRIQPQFFNPKSVPFVPDHLLDFVRRPLECGRGHIVKCFIERNEQSKLSPVYTLLLEVTNVSGRPIMYARKKPTSRITSHYVISLNKEDLFLPRMMRSHQYIGKLRSSTSMMEYCLYDQGDNPEDLDSDCEIDDEIRKNIRAELAVIRYHNSKKPYPRKIEVAIPSIVENGSAYLDWRPMSRDQMMEEHMRAITTAGGQNVLDTHNFIFMHKRETKYDPLSSCIVDFRSRATCTSVKNFQLVHSEPTNDAFKDKYRKLHADFVYEDQGTVSLPQEFVLLQLGKVGKHCFNMDFQYPLSMLQAFAIALSRFDTKQR</sequence>
<dbReference type="InterPro" id="IPR000007">
    <property type="entry name" value="Tubby_C"/>
</dbReference>
<evidence type="ECO:0000259" key="3">
    <source>
        <dbReference type="Pfam" id="PF01167"/>
    </source>
</evidence>
<dbReference type="PANTHER" id="PTHR16517:SF7">
    <property type="entry name" value="PROTEIN KING TUBBY"/>
    <property type="match status" value="1"/>
</dbReference>
<dbReference type="SUPFAM" id="SSF54518">
    <property type="entry name" value="Tubby C-terminal domain-like"/>
    <property type="match status" value="1"/>
</dbReference>
<keyword evidence="5" id="KW-1185">Reference proteome</keyword>
<organism evidence="4 5">
    <name type="scientific">Pythium insidiosum</name>
    <name type="common">Pythiosis disease agent</name>
    <dbReference type="NCBI Taxonomy" id="114742"/>
    <lineage>
        <taxon>Eukaryota</taxon>
        <taxon>Sar</taxon>
        <taxon>Stramenopiles</taxon>
        <taxon>Oomycota</taxon>
        <taxon>Peronosporomycetes</taxon>
        <taxon>Pythiales</taxon>
        <taxon>Pythiaceae</taxon>
        <taxon>Pythium</taxon>
    </lineage>
</organism>
<evidence type="ECO:0000313" key="4">
    <source>
        <dbReference type="EMBL" id="KAJ0395451.1"/>
    </source>
</evidence>
<feature type="region of interest" description="Disordered" evidence="2">
    <location>
        <begin position="238"/>
        <end position="413"/>
    </location>
</feature>
<dbReference type="Pfam" id="PF01167">
    <property type="entry name" value="Tub"/>
    <property type="match status" value="1"/>
</dbReference>
<feature type="compositionally biased region" description="Basic and acidic residues" evidence="2">
    <location>
        <begin position="247"/>
        <end position="263"/>
    </location>
</feature>
<evidence type="ECO:0000256" key="1">
    <source>
        <dbReference type="ARBA" id="ARBA00007129"/>
    </source>
</evidence>
<proteinExistence type="inferred from homology"/>
<accession>A0AAD5LW47</accession>
<dbReference type="PRINTS" id="PR01573">
    <property type="entry name" value="SUPERTUBBY"/>
</dbReference>
<dbReference type="Proteomes" id="UP001209570">
    <property type="component" value="Unassembled WGS sequence"/>
</dbReference>
<protein>
    <recommendedName>
        <fullName evidence="3">Tubby C-terminal domain-containing protein</fullName>
    </recommendedName>
</protein>
<feature type="compositionally biased region" description="Basic and acidic residues" evidence="2">
    <location>
        <begin position="354"/>
        <end position="363"/>
    </location>
</feature>
<feature type="domain" description="Tubby C-terminal" evidence="3">
    <location>
        <begin position="436"/>
        <end position="716"/>
    </location>
</feature>
<comment type="caution">
    <text evidence="4">The sequence shown here is derived from an EMBL/GenBank/DDBJ whole genome shotgun (WGS) entry which is preliminary data.</text>
</comment>
<dbReference type="AlphaFoldDB" id="A0AAD5LW47"/>
<dbReference type="EMBL" id="JAKCXM010000345">
    <property type="protein sequence ID" value="KAJ0395451.1"/>
    <property type="molecule type" value="Genomic_DNA"/>
</dbReference>
<dbReference type="PANTHER" id="PTHR16517">
    <property type="entry name" value="TUBBY-RELATED"/>
    <property type="match status" value="1"/>
</dbReference>
<feature type="region of interest" description="Disordered" evidence="2">
    <location>
        <begin position="140"/>
        <end position="186"/>
    </location>
</feature>
<name>A0AAD5LW47_PYTIN</name>
<reference evidence="4" key="1">
    <citation type="submission" date="2021-12" db="EMBL/GenBank/DDBJ databases">
        <title>Prjna785345.</title>
        <authorList>
            <person name="Rujirawat T."/>
            <person name="Krajaejun T."/>
        </authorList>
    </citation>
    <scope>NUCLEOTIDE SEQUENCE</scope>
    <source>
        <strain evidence="4">Pi057C3</strain>
    </source>
</reference>
<feature type="compositionally biased region" description="Basic and acidic residues" evidence="2">
    <location>
        <begin position="313"/>
        <end position="324"/>
    </location>
</feature>
<evidence type="ECO:0000256" key="2">
    <source>
        <dbReference type="SAM" id="MobiDB-lite"/>
    </source>
</evidence>
<feature type="compositionally biased region" description="Basic residues" evidence="2">
    <location>
        <begin position="389"/>
        <end position="398"/>
    </location>
</feature>
<feature type="compositionally biased region" description="Low complexity" evidence="2">
    <location>
        <begin position="343"/>
        <end position="353"/>
    </location>
</feature>
<dbReference type="InterPro" id="IPR025659">
    <property type="entry name" value="Tubby-like_C"/>
</dbReference>
<feature type="compositionally biased region" description="Polar residues" evidence="2">
    <location>
        <begin position="140"/>
        <end position="153"/>
    </location>
</feature>